<dbReference type="Proteomes" id="UP000676336">
    <property type="component" value="Unassembled WGS sequence"/>
</dbReference>
<gene>
    <name evidence="10" type="ORF">SMN809_LOCUS33964</name>
</gene>
<feature type="region of interest" description="Disordered" evidence="8">
    <location>
        <begin position="552"/>
        <end position="660"/>
    </location>
</feature>
<dbReference type="Pfam" id="PF14752">
    <property type="entry name" value="RBP_receptor"/>
    <property type="match status" value="1"/>
</dbReference>
<dbReference type="InterPro" id="IPR026612">
    <property type="entry name" value="STRA6-like"/>
</dbReference>
<evidence type="ECO:0000256" key="6">
    <source>
        <dbReference type="ARBA" id="ARBA00023136"/>
    </source>
</evidence>
<feature type="transmembrane region" description="Helical" evidence="9">
    <location>
        <begin position="438"/>
        <end position="462"/>
    </location>
</feature>
<feature type="transmembrane region" description="Helical" evidence="9">
    <location>
        <begin position="249"/>
        <end position="269"/>
    </location>
</feature>
<dbReference type="PANTHER" id="PTHR21444">
    <property type="entry name" value="COILED-COIL DOMAIN-CONTAINING PROTEIN 180"/>
    <property type="match status" value="1"/>
</dbReference>
<protein>
    <recommendedName>
        <fullName evidence="12">Receptor for retinol uptake STRA6</fullName>
    </recommendedName>
</protein>
<feature type="compositionally biased region" description="Polar residues" evidence="8">
    <location>
        <begin position="602"/>
        <end position="611"/>
    </location>
</feature>
<feature type="transmembrane region" description="Helical" evidence="9">
    <location>
        <begin position="77"/>
        <end position="95"/>
    </location>
</feature>
<organism evidence="10 11">
    <name type="scientific">Rotaria magnacalcarata</name>
    <dbReference type="NCBI Taxonomy" id="392030"/>
    <lineage>
        <taxon>Eukaryota</taxon>
        <taxon>Metazoa</taxon>
        <taxon>Spiralia</taxon>
        <taxon>Gnathifera</taxon>
        <taxon>Rotifera</taxon>
        <taxon>Eurotatoria</taxon>
        <taxon>Bdelloidea</taxon>
        <taxon>Philodinida</taxon>
        <taxon>Philodinidae</taxon>
        <taxon>Rotaria</taxon>
    </lineage>
</organism>
<keyword evidence="6 9" id="KW-0472">Membrane</keyword>
<keyword evidence="4 9" id="KW-0812">Transmembrane</keyword>
<keyword evidence="3" id="KW-1003">Cell membrane</keyword>
<keyword evidence="5 9" id="KW-1133">Transmembrane helix</keyword>
<dbReference type="EMBL" id="CAJOBI010076319">
    <property type="protein sequence ID" value="CAF4479520.1"/>
    <property type="molecule type" value="Genomic_DNA"/>
</dbReference>
<evidence type="ECO:0008006" key="12">
    <source>
        <dbReference type="Google" id="ProtNLM"/>
    </source>
</evidence>
<dbReference type="GO" id="GO:0071939">
    <property type="term" value="P:vitamin A import into cell"/>
    <property type="evidence" value="ECO:0007669"/>
    <property type="project" value="TreeGrafter"/>
</dbReference>
<evidence type="ECO:0000313" key="10">
    <source>
        <dbReference type="EMBL" id="CAF4479520.1"/>
    </source>
</evidence>
<keyword evidence="2" id="KW-0813">Transport</keyword>
<evidence type="ECO:0000256" key="3">
    <source>
        <dbReference type="ARBA" id="ARBA00022475"/>
    </source>
</evidence>
<sequence length="660" mass="76145">LLAPIEPFRTGNRFTTATVFGIIAYEVLKIFEELLLSTGQPLHQGVLYELLERIAIVILVGLRYYPVLASLQLRNIVARFFVCLYILCDIVYTIVREGSCMGFLPLAGQYTAFEEAKLRKELGTWFIIYGLIKNIPHFFFLSYIGAELCVRFLYDSIYVPIKKKESIWSAPIAQLEELEFSKYYVTKLFRRNGPLARKIHTKNVNVDNLIDYEHESSGQNQFSESRIKKFFDTFYCWDDDFRFTTIATCTYTVAIVFLYYLACTFVFLYTSRTSGHISFIKSYIEYSANVEINDTFTLKGEIIASAILTTIIYGLQLFIGMQNYKKHKLQLYKGIYVDVPPATNFKRSSIASNSVHYSGFLVGYMAWGFVICFHLILIILIGVRILTFQIRQIELALAIIVPVLLIYLLKMLSMTSAGKFLFIQKLDNKLNLKSRKTYAIFVYFSFFADCFLGIASCIIRLIKATCLNVVFMARLDWSFLGRPLEKFDLGFAAYVSYLHMEVTYTNPVMLAFCYSLYDDIIQKRPKHCYEDECCIAPGELDDDDEIEALRRYQPRKNRSQLTQNRPPVTYRRLEKKANSIQDNIDSNGEEQAPKRLSKIETKSQNSSTISSKENQKQFLKKLNKKSTIDNVEQLSHTSSVTQSNSQQRSRLTSIPPIPVR</sequence>
<evidence type="ECO:0000256" key="9">
    <source>
        <dbReference type="SAM" id="Phobius"/>
    </source>
</evidence>
<comment type="caution">
    <text evidence="10">The sequence shown here is derived from an EMBL/GenBank/DDBJ whole genome shotgun (WGS) entry which is preliminary data.</text>
</comment>
<evidence type="ECO:0000256" key="2">
    <source>
        <dbReference type="ARBA" id="ARBA00022448"/>
    </source>
</evidence>
<evidence type="ECO:0000256" key="7">
    <source>
        <dbReference type="ARBA" id="ARBA00023170"/>
    </source>
</evidence>
<feature type="compositionally biased region" description="Polar residues" evidence="8">
    <location>
        <begin position="628"/>
        <end position="652"/>
    </location>
</feature>
<name>A0A8S2X6L0_9BILA</name>
<evidence type="ECO:0000256" key="1">
    <source>
        <dbReference type="ARBA" id="ARBA00004651"/>
    </source>
</evidence>
<dbReference type="GO" id="GO:0005886">
    <property type="term" value="C:plasma membrane"/>
    <property type="evidence" value="ECO:0007669"/>
    <property type="project" value="UniProtKB-SubCell"/>
</dbReference>
<evidence type="ECO:0000256" key="4">
    <source>
        <dbReference type="ARBA" id="ARBA00022692"/>
    </source>
</evidence>
<comment type="subcellular location">
    <subcellularLocation>
        <location evidence="1">Cell membrane</location>
        <topology evidence="1">Multi-pass membrane protein</topology>
    </subcellularLocation>
</comment>
<dbReference type="GO" id="GO:0038023">
    <property type="term" value="F:signaling receptor activity"/>
    <property type="evidence" value="ECO:0007669"/>
    <property type="project" value="InterPro"/>
</dbReference>
<feature type="compositionally biased region" description="Basic and acidic residues" evidence="8">
    <location>
        <begin position="591"/>
        <end position="601"/>
    </location>
</feature>
<evidence type="ECO:0000256" key="5">
    <source>
        <dbReference type="ARBA" id="ARBA00022989"/>
    </source>
</evidence>
<feature type="transmembrane region" description="Helical" evidence="9">
    <location>
        <begin position="302"/>
        <end position="321"/>
    </location>
</feature>
<dbReference type="GO" id="GO:0034632">
    <property type="term" value="F:retinol transmembrane transporter activity"/>
    <property type="evidence" value="ECO:0007669"/>
    <property type="project" value="InterPro"/>
</dbReference>
<evidence type="ECO:0000313" key="11">
    <source>
        <dbReference type="Proteomes" id="UP000676336"/>
    </source>
</evidence>
<feature type="transmembrane region" description="Helical" evidence="9">
    <location>
        <begin position="355"/>
        <end position="383"/>
    </location>
</feature>
<feature type="non-terminal residue" evidence="10">
    <location>
        <position position="1"/>
    </location>
</feature>
<dbReference type="PANTHER" id="PTHR21444:SF15">
    <property type="entry name" value="RECEPTOR FOR RETINOL UPTAKE STRA6"/>
    <property type="match status" value="1"/>
</dbReference>
<reference evidence="10" key="1">
    <citation type="submission" date="2021-02" db="EMBL/GenBank/DDBJ databases">
        <authorList>
            <person name="Nowell W R."/>
        </authorList>
    </citation>
    <scope>NUCLEOTIDE SEQUENCE</scope>
</reference>
<feature type="non-terminal residue" evidence="10">
    <location>
        <position position="660"/>
    </location>
</feature>
<feature type="transmembrane region" description="Helical" evidence="9">
    <location>
        <begin position="395"/>
        <end position="417"/>
    </location>
</feature>
<accession>A0A8S2X6L0</accession>
<evidence type="ECO:0000256" key="8">
    <source>
        <dbReference type="SAM" id="MobiDB-lite"/>
    </source>
</evidence>
<dbReference type="AlphaFoldDB" id="A0A8S2X6L0"/>
<proteinExistence type="predicted"/>
<keyword evidence="7" id="KW-0675">Receptor</keyword>